<name>A0AAD6S4L9_9AGAR</name>
<protein>
    <submittedName>
        <fullName evidence="1">Uncharacterized protein</fullName>
    </submittedName>
</protein>
<gene>
    <name evidence="1" type="ORF">C8F04DRAFT_1274581</name>
</gene>
<sequence length="83" mass="8795">MRDKRQELGGGADAGLTVLCQLLMAVRCHFPPLSASSAPRSPGSTRPLVQAHLGALIILFHPPPPAACPPPRRPAAVSRRRTV</sequence>
<evidence type="ECO:0000313" key="1">
    <source>
        <dbReference type="EMBL" id="KAJ7020745.1"/>
    </source>
</evidence>
<accession>A0AAD6S4L9</accession>
<evidence type="ECO:0000313" key="2">
    <source>
        <dbReference type="Proteomes" id="UP001218188"/>
    </source>
</evidence>
<proteinExistence type="predicted"/>
<organism evidence="1 2">
    <name type="scientific">Mycena alexandri</name>
    <dbReference type="NCBI Taxonomy" id="1745969"/>
    <lineage>
        <taxon>Eukaryota</taxon>
        <taxon>Fungi</taxon>
        <taxon>Dikarya</taxon>
        <taxon>Basidiomycota</taxon>
        <taxon>Agaricomycotina</taxon>
        <taxon>Agaricomycetes</taxon>
        <taxon>Agaricomycetidae</taxon>
        <taxon>Agaricales</taxon>
        <taxon>Marasmiineae</taxon>
        <taxon>Mycenaceae</taxon>
        <taxon>Mycena</taxon>
    </lineage>
</organism>
<dbReference type="EMBL" id="JARJCM010000252">
    <property type="protein sequence ID" value="KAJ7020745.1"/>
    <property type="molecule type" value="Genomic_DNA"/>
</dbReference>
<dbReference type="Proteomes" id="UP001218188">
    <property type="component" value="Unassembled WGS sequence"/>
</dbReference>
<dbReference type="AlphaFoldDB" id="A0AAD6S4L9"/>
<comment type="caution">
    <text evidence="1">The sequence shown here is derived from an EMBL/GenBank/DDBJ whole genome shotgun (WGS) entry which is preliminary data.</text>
</comment>
<keyword evidence="2" id="KW-1185">Reference proteome</keyword>
<reference evidence="1" key="1">
    <citation type="submission" date="2023-03" db="EMBL/GenBank/DDBJ databases">
        <title>Massive genome expansion in bonnet fungi (Mycena s.s.) driven by repeated elements and novel gene families across ecological guilds.</title>
        <authorList>
            <consortium name="Lawrence Berkeley National Laboratory"/>
            <person name="Harder C.B."/>
            <person name="Miyauchi S."/>
            <person name="Viragh M."/>
            <person name="Kuo A."/>
            <person name="Thoen E."/>
            <person name="Andreopoulos B."/>
            <person name="Lu D."/>
            <person name="Skrede I."/>
            <person name="Drula E."/>
            <person name="Henrissat B."/>
            <person name="Morin E."/>
            <person name="Kohler A."/>
            <person name="Barry K."/>
            <person name="LaButti K."/>
            <person name="Morin E."/>
            <person name="Salamov A."/>
            <person name="Lipzen A."/>
            <person name="Mereny Z."/>
            <person name="Hegedus B."/>
            <person name="Baldrian P."/>
            <person name="Stursova M."/>
            <person name="Weitz H."/>
            <person name="Taylor A."/>
            <person name="Grigoriev I.V."/>
            <person name="Nagy L.G."/>
            <person name="Martin F."/>
            <person name="Kauserud H."/>
        </authorList>
    </citation>
    <scope>NUCLEOTIDE SEQUENCE</scope>
    <source>
        <strain evidence="1">CBHHK200</strain>
    </source>
</reference>